<dbReference type="RefSeq" id="WP_211350180.1">
    <property type="nucleotide sequence ID" value="NZ_BMPV01000003.1"/>
</dbReference>
<feature type="transmembrane region" description="Helical" evidence="2">
    <location>
        <begin position="110"/>
        <end position="128"/>
    </location>
</feature>
<proteinExistence type="predicted"/>
<accession>A0A543IVB5</accession>
<feature type="transmembrane region" description="Helical" evidence="2">
    <location>
        <begin position="59"/>
        <end position="79"/>
    </location>
</feature>
<evidence type="ECO:0000313" key="3">
    <source>
        <dbReference type="EMBL" id="TQM74507.1"/>
    </source>
</evidence>
<gene>
    <name evidence="3" type="ORF">FHX40_1184</name>
</gene>
<reference evidence="3 4" key="1">
    <citation type="submission" date="2019-06" db="EMBL/GenBank/DDBJ databases">
        <title>Sequencing the genomes of 1000 actinobacteria strains.</title>
        <authorList>
            <person name="Klenk H.-P."/>
        </authorList>
    </citation>
    <scope>NUCLEOTIDE SEQUENCE [LARGE SCALE GENOMIC DNA]</scope>
    <source>
        <strain evidence="3 4">DSM 43186</strain>
    </source>
</reference>
<dbReference type="Gene3D" id="3.40.720.10">
    <property type="entry name" value="Alkaline Phosphatase, subunit A"/>
    <property type="match status" value="1"/>
</dbReference>
<keyword evidence="2" id="KW-0472">Membrane</keyword>
<keyword evidence="2" id="KW-0812">Transmembrane</keyword>
<feature type="region of interest" description="Disordered" evidence="1">
    <location>
        <begin position="1"/>
        <end position="48"/>
    </location>
</feature>
<feature type="transmembrane region" description="Helical" evidence="2">
    <location>
        <begin position="85"/>
        <end position="103"/>
    </location>
</feature>
<dbReference type="InterPro" id="IPR017850">
    <property type="entry name" value="Alkaline_phosphatase_core_sf"/>
</dbReference>
<feature type="compositionally biased region" description="Basic and acidic residues" evidence="1">
    <location>
        <begin position="22"/>
        <end position="44"/>
    </location>
</feature>
<comment type="caution">
    <text evidence="3">The sequence shown here is derived from an EMBL/GenBank/DDBJ whole genome shotgun (WGS) entry which is preliminary data.</text>
</comment>
<evidence type="ECO:0000256" key="2">
    <source>
        <dbReference type="SAM" id="Phobius"/>
    </source>
</evidence>
<dbReference type="SUPFAM" id="SSF53649">
    <property type="entry name" value="Alkaline phosphatase-like"/>
    <property type="match status" value="1"/>
</dbReference>
<protein>
    <submittedName>
        <fullName evidence="3">Phosphoglycerol transferase MdoB-like AlkP superfamily enzyme</fullName>
    </submittedName>
</protein>
<keyword evidence="2" id="KW-1133">Transmembrane helix</keyword>
<dbReference type="GO" id="GO:0016740">
    <property type="term" value="F:transferase activity"/>
    <property type="evidence" value="ECO:0007669"/>
    <property type="project" value="UniProtKB-KW"/>
</dbReference>
<name>A0A543IVB5_9ACTN</name>
<keyword evidence="4" id="KW-1185">Reference proteome</keyword>
<dbReference type="Proteomes" id="UP000319213">
    <property type="component" value="Unassembled WGS sequence"/>
</dbReference>
<dbReference type="AlphaFoldDB" id="A0A543IVB5"/>
<evidence type="ECO:0000256" key="1">
    <source>
        <dbReference type="SAM" id="MobiDB-lite"/>
    </source>
</evidence>
<feature type="transmembrane region" description="Helical" evidence="2">
    <location>
        <begin position="165"/>
        <end position="188"/>
    </location>
</feature>
<evidence type="ECO:0000313" key="4">
    <source>
        <dbReference type="Proteomes" id="UP000319213"/>
    </source>
</evidence>
<feature type="compositionally biased region" description="Polar residues" evidence="1">
    <location>
        <begin position="1"/>
        <end position="12"/>
    </location>
</feature>
<organism evidence="3 4">
    <name type="scientific">Thermopolyspora flexuosa</name>
    <dbReference type="NCBI Taxonomy" id="103836"/>
    <lineage>
        <taxon>Bacteria</taxon>
        <taxon>Bacillati</taxon>
        <taxon>Actinomycetota</taxon>
        <taxon>Actinomycetes</taxon>
        <taxon>Streptosporangiales</taxon>
        <taxon>Streptosporangiaceae</taxon>
        <taxon>Thermopolyspora</taxon>
    </lineage>
</organism>
<feature type="transmembrane region" description="Helical" evidence="2">
    <location>
        <begin position="200"/>
        <end position="223"/>
    </location>
</feature>
<keyword evidence="3" id="KW-0808">Transferase</keyword>
<dbReference type="EMBL" id="VFPQ01000001">
    <property type="protein sequence ID" value="TQM74507.1"/>
    <property type="molecule type" value="Genomic_DNA"/>
</dbReference>
<sequence>MTISSGSISTGLDGSPESAPTGEERRAASTGGREHGGGRTDRPGGGHIRRGLRRAGSPLLSVLAFGLVLFALVAPAKVAHLTPAGLVRIPAEGVLGVALLLLLPSRARRVVAVAGGVPLGLLAIVKLVDLGFDAVLARPFNLVYDWSLLSAGVEFLHTSIGRAGAVATVAGVVLLACGVLALMTLALLRLTRLVTRHRRAAAGAAGALGVAWVICALLGAQLVPGVPVAALAYDRVLQVPTSLADREAFAARLADDAYANVPGEHLLTALRGKDVIVAFVESYGRDAIENPDFAPGVGAVLADAERRLRAAGFSARSAFLTSPTSGGGSWYAHATLLSGVWVDHQQRYADLVASDRLTLNRAFRKAGWRTVGVMPGIHRDWPEGAFYGYDRVYAARDLGYRGPGFTWGTIPDQYTLAAFQRFERDRAGRTPVMAEIPLVSSHAPWTPVPRLLDWDKLGDGSVYHSVRRSAPGGQGSLDEVWSDVGRVRGEYRRSVEYSLAGLLSYVETYGDDDLVVVFLGDHQPAPIITGFGASRDVPITILAKDPAVLDRISGWGWQEGLKPGPTAPVWPMDAFRDRFLAAFGSRPAR</sequence>